<dbReference type="EMBL" id="JAWDGP010002515">
    <property type="protein sequence ID" value="KAK3782311.1"/>
    <property type="molecule type" value="Genomic_DNA"/>
</dbReference>
<evidence type="ECO:0000313" key="3">
    <source>
        <dbReference type="Proteomes" id="UP001283361"/>
    </source>
</evidence>
<reference evidence="2" key="1">
    <citation type="journal article" date="2023" name="G3 (Bethesda)">
        <title>A reference genome for the long-term kleptoplast-retaining sea slug Elysia crispata morphotype clarki.</title>
        <authorList>
            <person name="Eastman K.E."/>
            <person name="Pendleton A.L."/>
            <person name="Shaikh M.A."/>
            <person name="Suttiyut T."/>
            <person name="Ogas R."/>
            <person name="Tomko P."/>
            <person name="Gavelis G."/>
            <person name="Widhalm J.R."/>
            <person name="Wisecaver J.H."/>
        </authorList>
    </citation>
    <scope>NUCLEOTIDE SEQUENCE</scope>
    <source>
        <strain evidence="2">ECLA1</strain>
    </source>
</reference>
<organism evidence="2 3">
    <name type="scientific">Elysia crispata</name>
    <name type="common">lettuce slug</name>
    <dbReference type="NCBI Taxonomy" id="231223"/>
    <lineage>
        <taxon>Eukaryota</taxon>
        <taxon>Metazoa</taxon>
        <taxon>Spiralia</taxon>
        <taxon>Lophotrochozoa</taxon>
        <taxon>Mollusca</taxon>
        <taxon>Gastropoda</taxon>
        <taxon>Heterobranchia</taxon>
        <taxon>Euthyneura</taxon>
        <taxon>Panpulmonata</taxon>
        <taxon>Sacoglossa</taxon>
        <taxon>Placobranchoidea</taxon>
        <taxon>Plakobranchidae</taxon>
        <taxon>Elysia</taxon>
    </lineage>
</organism>
<keyword evidence="1" id="KW-0472">Membrane</keyword>
<accession>A0AAE1DTB8</accession>
<evidence type="ECO:0000313" key="2">
    <source>
        <dbReference type="EMBL" id="KAK3782311.1"/>
    </source>
</evidence>
<keyword evidence="1" id="KW-0812">Transmembrane</keyword>
<evidence type="ECO:0000256" key="1">
    <source>
        <dbReference type="SAM" id="Phobius"/>
    </source>
</evidence>
<feature type="transmembrane region" description="Helical" evidence="1">
    <location>
        <begin position="20"/>
        <end position="42"/>
    </location>
</feature>
<gene>
    <name evidence="2" type="ORF">RRG08_008656</name>
</gene>
<dbReference type="AlphaFoldDB" id="A0AAE1DTB8"/>
<sequence>MIGTKYSINDGLSRVLFSLGHIWFTFTFLGLLSYLLALPLSVRITVDNSITSSHLCLVMQSFSVPLFGSLELLKWIL</sequence>
<keyword evidence="1" id="KW-1133">Transmembrane helix</keyword>
<proteinExistence type="predicted"/>
<dbReference type="Proteomes" id="UP001283361">
    <property type="component" value="Unassembled WGS sequence"/>
</dbReference>
<protein>
    <submittedName>
        <fullName evidence="2">Uncharacterized protein</fullName>
    </submittedName>
</protein>
<comment type="caution">
    <text evidence="2">The sequence shown here is derived from an EMBL/GenBank/DDBJ whole genome shotgun (WGS) entry which is preliminary data.</text>
</comment>
<name>A0AAE1DTB8_9GAST</name>
<keyword evidence="3" id="KW-1185">Reference proteome</keyword>